<gene>
    <name evidence="7" type="ORF">Thini_4029</name>
</gene>
<dbReference type="SMART" id="SM00382">
    <property type="entry name" value="AAA"/>
    <property type="match status" value="2"/>
</dbReference>
<dbReference type="Gene3D" id="3.40.50.300">
    <property type="entry name" value="P-loop containing nucleotide triphosphate hydrolases"/>
    <property type="match status" value="2"/>
</dbReference>
<evidence type="ECO:0000256" key="1">
    <source>
        <dbReference type="ARBA" id="ARBA00022737"/>
    </source>
</evidence>
<feature type="region of interest" description="Disordered" evidence="5">
    <location>
        <begin position="245"/>
        <end position="274"/>
    </location>
</feature>
<reference evidence="8" key="1">
    <citation type="journal article" date="2011" name="Stand. Genomic Sci.">
        <title>Genome sequence of the filamentous, gliding Thiothrix nivea neotype strain (JP2(T)).</title>
        <authorList>
            <person name="Lapidus A."/>
            <person name="Nolan M."/>
            <person name="Lucas S."/>
            <person name="Glavina Del Rio T."/>
            <person name="Tice H."/>
            <person name="Cheng J.F."/>
            <person name="Tapia R."/>
            <person name="Han C."/>
            <person name="Goodwin L."/>
            <person name="Pitluck S."/>
            <person name="Liolios K."/>
            <person name="Pagani I."/>
            <person name="Ivanova N."/>
            <person name="Huntemann M."/>
            <person name="Mavromatis K."/>
            <person name="Mikhailova N."/>
            <person name="Pati A."/>
            <person name="Chen A."/>
            <person name="Palaniappan K."/>
            <person name="Land M."/>
            <person name="Brambilla E.M."/>
            <person name="Rohde M."/>
            <person name="Abt B."/>
            <person name="Verbarg S."/>
            <person name="Goker M."/>
            <person name="Bristow J."/>
            <person name="Eisen J.A."/>
            <person name="Markowitz V."/>
            <person name="Hugenholtz P."/>
            <person name="Kyrpides N.C."/>
            <person name="Klenk H.P."/>
            <person name="Woyke T."/>
        </authorList>
    </citation>
    <scope>NUCLEOTIDE SEQUENCE [LARGE SCALE GENOMIC DNA]</scope>
    <source>
        <strain evidence="8">ATCC 35100 / DSM 5205 / JP2</strain>
    </source>
</reference>
<dbReference type="CDD" id="cd03221">
    <property type="entry name" value="ABCF_EF-3"/>
    <property type="match status" value="1"/>
</dbReference>
<keyword evidence="8" id="KW-1185">Reference proteome</keyword>
<accession>A0A656HHX0</accession>
<dbReference type="Pfam" id="PF00005">
    <property type="entry name" value="ABC_tran"/>
    <property type="match status" value="2"/>
</dbReference>
<evidence type="ECO:0000256" key="5">
    <source>
        <dbReference type="SAM" id="MobiDB-lite"/>
    </source>
</evidence>
<evidence type="ECO:0000259" key="6">
    <source>
        <dbReference type="PROSITE" id="PS50893"/>
    </source>
</evidence>
<keyword evidence="1" id="KW-0677">Repeat</keyword>
<dbReference type="GO" id="GO:0005524">
    <property type="term" value="F:ATP binding"/>
    <property type="evidence" value="ECO:0007669"/>
    <property type="project" value="UniProtKB-KW"/>
</dbReference>
<keyword evidence="4" id="KW-0175">Coiled coil</keyword>
<dbReference type="AlphaFoldDB" id="A0A656HHX0"/>
<dbReference type="SUPFAM" id="SSF52540">
    <property type="entry name" value="P-loop containing nucleoside triphosphate hydrolases"/>
    <property type="match status" value="2"/>
</dbReference>
<evidence type="ECO:0000256" key="2">
    <source>
        <dbReference type="ARBA" id="ARBA00022741"/>
    </source>
</evidence>
<dbReference type="InterPro" id="IPR027417">
    <property type="entry name" value="P-loop_NTPase"/>
</dbReference>
<feature type="compositionally biased region" description="Polar residues" evidence="5">
    <location>
        <begin position="247"/>
        <end position="256"/>
    </location>
</feature>
<evidence type="ECO:0000256" key="3">
    <source>
        <dbReference type="ARBA" id="ARBA00022840"/>
    </source>
</evidence>
<feature type="domain" description="ABC transporter" evidence="6">
    <location>
        <begin position="6"/>
        <end position="235"/>
    </location>
</feature>
<dbReference type="GO" id="GO:0016887">
    <property type="term" value="F:ATP hydrolysis activity"/>
    <property type="evidence" value="ECO:0007669"/>
    <property type="project" value="InterPro"/>
</dbReference>
<evidence type="ECO:0000256" key="4">
    <source>
        <dbReference type="SAM" id="Coils"/>
    </source>
</evidence>
<dbReference type="PROSITE" id="PS00211">
    <property type="entry name" value="ABC_TRANSPORTER_1"/>
    <property type="match status" value="1"/>
</dbReference>
<name>A0A656HHX0_THINJ</name>
<evidence type="ECO:0000313" key="7">
    <source>
        <dbReference type="EMBL" id="EIJ36528.1"/>
    </source>
</evidence>
<dbReference type="InterPro" id="IPR003593">
    <property type="entry name" value="AAA+_ATPase"/>
</dbReference>
<keyword evidence="3" id="KW-0067">ATP-binding</keyword>
<dbReference type="EMBL" id="JH651384">
    <property type="protein sequence ID" value="EIJ36528.1"/>
    <property type="molecule type" value="Genomic_DNA"/>
</dbReference>
<feature type="coiled-coil region" evidence="4">
    <location>
        <begin position="277"/>
        <end position="315"/>
    </location>
</feature>
<dbReference type="RefSeq" id="WP_002710400.1">
    <property type="nucleotide sequence ID" value="NZ_JH651384.1"/>
</dbReference>
<dbReference type="PROSITE" id="PS50893">
    <property type="entry name" value="ABC_TRANSPORTER_2"/>
    <property type="match status" value="1"/>
</dbReference>
<dbReference type="PANTHER" id="PTHR19211:SF6">
    <property type="entry name" value="BLL7188 PROTEIN"/>
    <property type="match status" value="1"/>
</dbReference>
<dbReference type="Proteomes" id="UP000005317">
    <property type="component" value="Unassembled WGS sequence"/>
</dbReference>
<dbReference type="PANTHER" id="PTHR19211">
    <property type="entry name" value="ATP-BINDING TRANSPORT PROTEIN-RELATED"/>
    <property type="match status" value="1"/>
</dbReference>
<sequence>MTRVVCQFSQLTRQFDARPVFSGLSTTLTASLTGLTGRNGQGKSVLLALLAQALPPNNGSIRWFVPFHWVQQLERPQGLRLADALGVGDLHDCFQRIQRGESREQDFVRVENRWHLPAQWDQALHDAGLHRPLSAPADCLSGGEQTRLALCRAFLLPNHYLLLDEPGNHLDAEGHDWLRQKLVHHPAGALIASHDRELLQQVDRILELDQQGLHEYGGNYTLYQNISTARIAATEQRLTSLRKTHQQQKLAQQTTLEKAAQRRKQGERQRYARSQSKLLLDAQQERAENNLATLRQQHQQRNAQLLAELNATQVQMDTIKPQTLRFAPATNFNKLCLHVAGLVLPYVRHKPLSFTLHQGERWHIRGKNGSGKSTLLRVIAGLEQAVAGVCKHHGNCLYLDQHFSLLDANTSALANLQRLHPVSPETLLRTELAGVRLRGNKALQPVRELSGGERLKVALLAVMIGEKAPDLLLLDEPDNHLDLDSRLLLEQTLATYPGTLLVVSHDAAFSKALNIQHSLTLEPSNE</sequence>
<evidence type="ECO:0000313" key="8">
    <source>
        <dbReference type="Proteomes" id="UP000005317"/>
    </source>
</evidence>
<dbReference type="InterPro" id="IPR017871">
    <property type="entry name" value="ABC_transporter-like_CS"/>
</dbReference>
<proteinExistence type="predicted"/>
<dbReference type="InterPro" id="IPR050611">
    <property type="entry name" value="ABCF"/>
</dbReference>
<keyword evidence="2" id="KW-0547">Nucleotide-binding</keyword>
<dbReference type="OrthoDB" id="9776369at2"/>
<dbReference type="InterPro" id="IPR003439">
    <property type="entry name" value="ABC_transporter-like_ATP-bd"/>
</dbReference>
<organism evidence="7 8">
    <name type="scientific">Thiothrix nivea (strain ATCC 35100 / DSM 5205 / JP2)</name>
    <dbReference type="NCBI Taxonomy" id="870187"/>
    <lineage>
        <taxon>Bacteria</taxon>
        <taxon>Pseudomonadati</taxon>
        <taxon>Pseudomonadota</taxon>
        <taxon>Gammaproteobacteria</taxon>
        <taxon>Thiotrichales</taxon>
        <taxon>Thiotrichaceae</taxon>
        <taxon>Thiothrix</taxon>
    </lineage>
</organism>
<protein>
    <submittedName>
        <fullName evidence="7">ABC transporter related protein</fullName>
    </submittedName>
</protein>